<feature type="transmembrane region" description="Helical" evidence="2">
    <location>
        <begin position="104"/>
        <end position="126"/>
    </location>
</feature>
<dbReference type="AlphaFoldDB" id="A0A6M0RXR8"/>
<evidence type="ECO:0000256" key="2">
    <source>
        <dbReference type="SAM" id="Phobius"/>
    </source>
</evidence>
<keyword evidence="2" id="KW-1133">Transmembrane helix</keyword>
<evidence type="ECO:0000256" key="1">
    <source>
        <dbReference type="SAM" id="MobiDB-lite"/>
    </source>
</evidence>
<feature type="transmembrane region" description="Helical" evidence="2">
    <location>
        <begin position="79"/>
        <end position="97"/>
    </location>
</feature>
<reference evidence="3 4" key="1">
    <citation type="journal article" date="2020" name="Microb. Ecol.">
        <title>Ecogenomics of the Marine Benthic Filamentous Cyanobacterium Adonisia.</title>
        <authorList>
            <person name="Walter J.M."/>
            <person name="Coutinho F.H."/>
            <person name="Leomil L."/>
            <person name="Hargreaves P.I."/>
            <person name="Campeao M.E."/>
            <person name="Vieira V.V."/>
            <person name="Silva B.S."/>
            <person name="Fistarol G.O."/>
            <person name="Salomon P.S."/>
            <person name="Sawabe T."/>
            <person name="Mino S."/>
            <person name="Hosokawa M."/>
            <person name="Miyashita H."/>
            <person name="Maruyama F."/>
            <person name="van Verk M.C."/>
            <person name="Dutilh B.E."/>
            <person name="Thompson C.C."/>
            <person name="Thompson F.L."/>
        </authorList>
    </citation>
    <scope>NUCLEOTIDE SEQUENCE [LARGE SCALE GENOMIC DNA]</scope>
    <source>
        <strain evidence="3 4">CCMR0081</strain>
    </source>
</reference>
<name>A0A6M0RXR8_9CYAN</name>
<keyword evidence="2" id="KW-0472">Membrane</keyword>
<keyword evidence="2" id="KW-0812">Transmembrane</keyword>
<evidence type="ECO:0000313" key="4">
    <source>
        <dbReference type="Proteomes" id="UP000481033"/>
    </source>
</evidence>
<dbReference type="Proteomes" id="UP000481033">
    <property type="component" value="Unassembled WGS sequence"/>
</dbReference>
<sequence length="216" mass="23590">MSEDILSTPSPPSPKPAALTTRSGFEGQQAHTNPAEAQGKSPLAPAVRLPSSLFSFGLLPSLLVGISTPQNSDASPLGIWVNTAVIAGGIWLFFARFKRLGLRFWLPAISAFIGFNIYSLLMTGVLHWGAGAYHLLMFFGSVTAFIAYMAVTLLVPGPTLPRIPTRTELAIQLAKEELARLLTQDKADEPEFLAWQAVLERYQQIASLEEEEHETR</sequence>
<dbReference type="EMBL" id="QXHD01000004">
    <property type="protein sequence ID" value="NEZ61015.1"/>
    <property type="molecule type" value="Genomic_DNA"/>
</dbReference>
<dbReference type="RefSeq" id="WP_163703267.1">
    <property type="nucleotide sequence ID" value="NZ_QXHD01000004.1"/>
</dbReference>
<accession>A0A6M0RXR8</accession>
<gene>
    <name evidence="3" type="ORF">DXZ20_36355</name>
</gene>
<feature type="region of interest" description="Disordered" evidence="1">
    <location>
        <begin position="1"/>
        <end position="42"/>
    </location>
</feature>
<protein>
    <submittedName>
        <fullName evidence="3">Uncharacterized protein</fullName>
    </submittedName>
</protein>
<comment type="caution">
    <text evidence="3">The sequence shown here is derived from an EMBL/GenBank/DDBJ whole genome shotgun (WGS) entry which is preliminary data.</text>
</comment>
<evidence type="ECO:0000313" key="3">
    <source>
        <dbReference type="EMBL" id="NEZ61015.1"/>
    </source>
</evidence>
<feature type="transmembrane region" description="Helical" evidence="2">
    <location>
        <begin position="132"/>
        <end position="155"/>
    </location>
</feature>
<proteinExistence type="predicted"/>
<keyword evidence="4" id="KW-1185">Reference proteome</keyword>
<organism evidence="3 4">
    <name type="scientific">Adonisia turfae CCMR0081</name>
    <dbReference type="NCBI Taxonomy" id="2292702"/>
    <lineage>
        <taxon>Bacteria</taxon>
        <taxon>Bacillati</taxon>
        <taxon>Cyanobacteriota</taxon>
        <taxon>Adonisia</taxon>
        <taxon>Adonisia turfae</taxon>
    </lineage>
</organism>